<evidence type="ECO:0000313" key="3">
    <source>
        <dbReference type="Proteomes" id="UP000230069"/>
    </source>
</evidence>
<dbReference type="InterPro" id="IPR006527">
    <property type="entry name" value="F-box-assoc_dom_typ1"/>
</dbReference>
<dbReference type="InterPro" id="IPR050796">
    <property type="entry name" value="SCF_F-box_component"/>
</dbReference>
<organism evidence="2 3">
    <name type="scientific">Aquilegia coerulea</name>
    <name type="common">Rocky mountain columbine</name>
    <dbReference type="NCBI Taxonomy" id="218851"/>
    <lineage>
        <taxon>Eukaryota</taxon>
        <taxon>Viridiplantae</taxon>
        <taxon>Streptophyta</taxon>
        <taxon>Embryophyta</taxon>
        <taxon>Tracheophyta</taxon>
        <taxon>Spermatophyta</taxon>
        <taxon>Magnoliopsida</taxon>
        <taxon>Ranunculales</taxon>
        <taxon>Ranunculaceae</taxon>
        <taxon>Thalictroideae</taxon>
        <taxon>Aquilegia</taxon>
    </lineage>
</organism>
<dbReference type="SUPFAM" id="SSF81383">
    <property type="entry name" value="F-box domain"/>
    <property type="match status" value="1"/>
</dbReference>
<dbReference type="EMBL" id="KZ305050">
    <property type="protein sequence ID" value="PIA36529.1"/>
    <property type="molecule type" value="Genomic_DNA"/>
</dbReference>
<dbReference type="CDD" id="cd09917">
    <property type="entry name" value="F-box_SF"/>
    <property type="match status" value="1"/>
</dbReference>
<dbReference type="PANTHER" id="PTHR31672">
    <property type="entry name" value="BNACNNG10540D PROTEIN"/>
    <property type="match status" value="1"/>
</dbReference>
<reference evidence="2 3" key="1">
    <citation type="submission" date="2017-09" db="EMBL/GenBank/DDBJ databases">
        <title>WGS assembly of Aquilegia coerulea Goldsmith.</title>
        <authorList>
            <person name="Hodges S."/>
            <person name="Kramer E."/>
            <person name="Nordborg M."/>
            <person name="Tomkins J."/>
            <person name="Borevitz J."/>
            <person name="Derieg N."/>
            <person name="Yan J."/>
            <person name="Mihaltcheva S."/>
            <person name="Hayes R.D."/>
            <person name="Rokhsar D."/>
        </authorList>
    </citation>
    <scope>NUCLEOTIDE SEQUENCE [LARGE SCALE GENOMIC DNA]</scope>
    <source>
        <strain evidence="3">cv. Goldsmith</strain>
    </source>
</reference>
<dbReference type="InParanoid" id="A0A2G5CZ34"/>
<dbReference type="AlphaFoldDB" id="A0A2G5CZ34"/>
<accession>A0A2G5CZ34</accession>
<sequence>MNLEKRTISCLPREILIDIFTRLSIQDLSRCRIHKDDPSFLVLCQTTNDIDDEGLRKIDVIDSCNGLICLWCCGYFYICNPITGEIFKLPEATIVDTLPKSDYLYNSYPRCTGFGFDASTNTYKVVHTSGFRDGNRLFQTGVEIYNLGSGTWRKKNDDIPASFIVRKYTHRAVFVRGSLHWEIRDGREEFENCQIVAIDIEAETFRALQRPIMSQHSLTSLGERLCLVENATFQTVVWIMKDYGIQESWTKEYIINKELLRPFAPSLSNFRNGEE</sequence>
<keyword evidence="3" id="KW-1185">Reference proteome</keyword>
<feature type="domain" description="F-box associated beta-propeller type 1" evidence="1">
    <location>
        <begin position="31"/>
        <end position="254"/>
    </location>
</feature>
<gene>
    <name evidence="2" type="ORF">AQUCO_03300010v1</name>
</gene>
<name>A0A2G5CZ34_AQUCA</name>
<evidence type="ECO:0000313" key="2">
    <source>
        <dbReference type="EMBL" id="PIA36529.1"/>
    </source>
</evidence>
<dbReference type="Pfam" id="PF07734">
    <property type="entry name" value="FBA_1"/>
    <property type="match status" value="1"/>
</dbReference>
<dbReference type="PANTHER" id="PTHR31672:SF13">
    <property type="entry name" value="F-BOX PROTEIN CPR30-LIKE"/>
    <property type="match status" value="1"/>
</dbReference>
<proteinExistence type="predicted"/>
<dbReference type="STRING" id="218851.A0A2G5CZ34"/>
<dbReference type="Proteomes" id="UP000230069">
    <property type="component" value="Unassembled WGS sequence"/>
</dbReference>
<dbReference type="InterPro" id="IPR017451">
    <property type="entry name" value="F-box-assoc_interact_dom"/>
</dbReference>
<evidence type="ECO:0000259" key="1">
    <source>
        <dbReference type="Pfam" id="PF07734"/>
    </source>
</evidence>
<protein>
    <recommendedName>
        <fullName evidence="1">F-box associated beta-propeller type 1 domain-containing protein</fullName>
    </recommendedName>
</protein>
<dbReference type="InterPro" id="IPR036047">
    <property type="entry name" value="F-box-like_dom_sf"/>
</dbReference>
<dbReference type="NCBIfam" id="TIGR01640">
    <property type="entry name" value="F_box_assoc_1"/>
    <property type="match status" value="1"/>
</dbReference>
<dbReference type="FunCoup" id="A0A2G5CZ34">
    <property type="interactions" value="627"/>
</dbReference>
<dbReference type="OrthoDB" id="894159at2759"/>